<dbReference type="EMBL" id="QTSX02001429">
    <property type="protein sequence ID" value="KAJ9082530.1"/>
    <property type="molecule type" value="Genomic_DNA"/>
</dbReference>
<accession>A0ACC2U727</accession>
<reference evidence="1" key="1">
    <citation type="submission" date="2022-04" db="EMBL/GenBank/DDBJ databases">
        <title>Genome of the entomopathogenic fungus Entomophthora muscae.</title>
        <authorList>
            <person name="Elya C."/>
            <person name="Lovett B.R."/>
            <person name="Lee E."/>
            <person name="Macias A.M."/>
            <person name="Hajek A.E."/>
            <person name="De Bivort B.L."/>
            <person name="Kasson M.T."/>
            <person name="De Fine Licht H.H."/>
            <person name="Stajich J.E."/>
        </authorList>
    </citation>
    <scope>NUCLEOTIDE SEQUENCE</scope>
    <source>
        <strain evidence="1">Berkeley</strain>
    </source>
</reference>
<dbReference type="Proteomes" id="UP001165960">
    <property type="component" value="Unassembled WGS sequence"/>
</dbReference>
<evidence type="ECO:0000313" key="2">
    <source>
        <dbReference type="Proteomes" id="UP001165960"/>
    </source>
</evidence>
<sequence length="288" mass="31449">MRRSLKMLGPSSIIKSGRPQAILRIQSAKLIKIVRILFLSFLSIADPCLLMGLIRSGVSFGKMGKAPEKTSFADLNAAPVLPAAFPEWEAIMNSWGTRMHDAVTGISQMLAVGLGLPKNTFSDMAKYGPHLLAPTGSDLNDYGAIDTVLAGFHYDLNFLTIHGKSRFPGLNVWARNSSRKIGVKVPSGCLLVQAGKEAEWLTGGKILAGYHEVVVNNKTIEAMQTARNEGRSLWRVSSTFFMHIGSDVLLQPVVLPAENQEEAKAKYPPTLCGTYVQNELFHINLKAQ</sequence>
<proteinExistence type="predicted"/>
<gene>
    <name evidence="1" type="ORF">DSO57_1003690</name>
</gene>
<name>A0ACC2U727_9FUNG</name>
<organism evidence="1 2">
    <name type="scientific">Entomophthora muscae</name>
    <dbReference type="NCBI Taxonomy" id="34485"/>
    <lineage>
        <taxon>Eukaryota</taxon>
        <taxon>Fungi</taxon>
        <taxon>Fungi incertae sedis</taxon>
        <taxon>Zoopagomycota</taxon>
        <taxon>Entomophthoromycotina</taxon>
        <taxon>Entomophthoromycetes</taxon>
        <taxon>Entomophthorales</taxon>
        <taxon>Entomophthoraceae</taxon>
        <taxon>Entomophthora</taxon>
    </lineage>
</organism>
<comment type="caution">
    <text evidence="1">The sequence shown here is derived from an EMBL/GenBank/DDBJ whole genome shotgun (WGS) entry which is preliminary data.</text>
</comment>
<keyword evidence="2" id="KW-1185">Reference proteome</keyword>
<evidence type="ECO:0000313" key="1">
    <source>
        <dbReference type="EMBL" id="KAJ9082530.1"/>
    </source>
</evidence>
<protein>
    <submittedName>
        <fullName evidence="1">Uncharacterized protein</fullName>
    </submittedName>
</protein>